<dbReference type="RefSeq" id="WP_147328706.1">
    <property type="nucleotide sequence ID" value="NZ_CP144375.1"/>
</dbReference>
<dbReference type="GO" id="GO:0032259">
    <property type="term" value="P:methylation"/>
    <property type="evidence" value="ECO:0007669"/>
    <property type="project" value="UniProtKB-KW"/>
</dbReference>
<dbReference type="Gene3D" id="3.40.50.150">
    <property type="entry name" value="Vaccinia Virus protein VP39"/>
    <property type="match status" value="1"/>
</dbReference>
<gene>
    <name evidence="4" type="ORF">BCF44_111392</name>
</gene>
<dbReference type="NCBIfam" id="TIGR01444">
    <property type="entry name" value="fkbM_fam"/>
    <property type="match status" value="1"/>
</dbReference>
<feature type="coiled-coil region" evidence="1">
    <location>
        <begin position="910"/>
        <end position="944"/>
    </location>
</feature>
<dbReference type="PANTHER" id="PTHR46656:SF3">
    <property type="entry name" value="PUTATIVE-RELATED"/>
    <property type="match status" value="1"/>
</dbReference>
<comment type="caution">
    <text evidence="4">The sequence shown here is derived from an EMBL/GenBank/DDBJ whole genome shotgun (WGS) entry which is preliminary data.</text>
</comment>
<dbReference type="Pfam" id="PF05050">
    <property type="entry name" value="Methyltransf_21"/>
    <property type="match status" value="1"/>
</dbReference>
<organism evidence="4 5">
    <name type="scientific">Kutzneria buriramensis</name>
    <dbReference type="NCBI Taxonomy" id="1045776"/>
    <lineage>
        <taxon>Bacteria</taxon>
        <taxon>Bacillati</taxon>
        <taxon>Actinomycetota</taxon>
        <taxon>Actinomycetes</taxon>
        <taxon>Pseudonocardiales</taxon>
        <taxon>Pseudonocardiaceae</taxon>
        <taxon>Kutzneria</taxon>
    </lineage>
</organism>
<dbReference type="InterPro" id="IPR006342">
    <property type="entry name" value="FkbM_mtfrase"/>
</dbReference>
<keyword evidence="4" id="KW-0489">Methyltransferase</keyword>
<evidence type="ECO:0000313" key="5">
    <source>
        <dbReference type="Proteomes" id="UP000256269"/>
    </source>
</evidence>
<protein>
    <submittedName>
        <fullName evidence="4">FkbM family methyltransferase</fullName>
    </submittedName>
</protein>
<dbReference type="AlphaFoldDB" id="A0A3E0HCC0"/>
<keyword evidence="1" id="KW-0175">Coiled coil</keyword>
<dbReference type="EMBL" id="QUNO01000011">
    <property type="protein sequence ID" value="REH42086.1"/>
    <property type="molecule type" value="Genomic_DNA"/>
</dbReference>
<dbReference type="Gene3D" id="3.40.50.2000">
    <property type="entry name" value="Glycogen Phosphorylase B"/>
    <property type="match status" value="1"/>
</dbReference>
<keyword evidence="5" id="KW-1185">Reference proteome</keyword>
<evidence type="ECO:0000259" key="3">
    <source>
        <dbReference type="Pfam" id="PF05050"/>
    </source>
</evidence>
<evidence type="ECO:0000256" key="2">
    <source>
        <dbReference type="SAM" id="MobiDB-lite"/>
    </source>
</evidence>
<keyword evidence="4" id="KW-0808">Transferase</keyword>
<dbReference type="SUPFAM" id="SSF53756">
    <property type="entry name" value="UDP-Glycosyltransferase/glycogen phosphorylase"/>
    <property type="match status" value="1"/>
</dbReference>
<name>A0A3E0HCC0_9PSEU</name>
<proteinExistence type="predicted"/>
<dbReference type="Proteomes" id="UP000256269">
    <property type="component" value="Unassembled WGS sequence"/>
</dbReference>
<feature type="region of interest" description="Disordered" evidence="2">
    <location>
        <begin position="1"/>
        <end position="20"/>
    </location>
</feature>
<dbReference type="PANTHER" id="PTHR46656">
    <property type="entry name" value="PUTATIVE-RELATED"/>
    <property type="match status" value="1"/>
</dbReference>
<accession>A0A3E0HCC0</accession>
<reference evidence="4 5" key="1">
    <citation type="submission" date="2018-08" db="EMBL/GenBank/DDBJ databases">
        <title>Genomic Encyclopedia of Archaeal and Bacterial Type Strains, Phase II (KMG-II): from individual species to whole genera.</title>
        <authorList>
            <person name="Goeker M."/>
        </authorList>
    </citation>
    <scope>NUCLEOTIDE SEQUENCE [LARGE SCALE GENOMIC DNA]</scope>
    <source>
        <strain evidence="4 5">DSM 45791</strain>
    </source>
</reference>
<sequence>MTDVPATGPHADEPDEPITPVIKVGIGPAGSSGPDVPPSIALPTADQSVLSACTVATKAQLPAVRTLGASFLTVHNNGRFVALVVDADPATTGQGVLAPADIGIGDRELAELATACTAEQLCAVLRPRLLERLLADRGPVLYLDPSVHVIESIADQVTSVLARKPLLLVPRVLRPLSDDGMRPTPEELAAAGVYDSGFVGIAPGAEAFLHAWFDAVRQAPESSATFLDSAPALVDHEVLRDPGIGLSVWSAGQRQLTMADSGKLQLDGHPVRTVHFAGFDPQRPWLLSADVDARPRVLLSEHPQLAELCTTYRNELVRHGLGQDRAEYGFGQLVDGTIIPNGLRVEYRRALLAADRAGERPPAPAFGTAEPDFLEWAAEPVEGLPGSSRWALAVWRDDPGLQGQFAEPFGADSQAFREWCAGPGVASGRLHLDAVPKRPGAETTLLEQLGVSVLGSGWVADLIAASARASGLPAATEPGYPVVLLCDDEVSAPTDRYVVAVRTGSGDPGALADVNEVWVTSEASRSVLEQSVAVPVRTITLPVLDRPVREEAARAASRSAHNIGDEVVFATVVDHAAERVGNALGAVSAFLAAFPDRPDVLLVLAVSGSADHPESAERLRLATATDPRIRLVEDPISLPFLLDAADWMLSLHRGGGSDLLAWGLTEAAARGVPVIASAHGVVTELFDDDTAVLVPCHHGGTEPDIEVASKLLREVADDPEAADRLSRTGRWHLLRAYSLPKVADQLKERVEHAYRTWRARRSASRGGNDTDPLGPLHSAKHALLRQPDVDVASRMPMAPALRKGVLRVLNHYDNHLRDVLGTVLDGMERTAGELLRRQEEIREVGGLVELEGLRADFERLIDRHSQLGDQLVSTDDGVVRVSADLAGQGRRLRELEDALVAEAGKRTKQLDTLADRLDRLTLMLDKTLDRIDALESKVAENLRERDGRLESGLRSADQALRTSDALRRVVVREHERHGGAVEGVPSSLVLCDVGVLRLPAEDALMLPLLSSNGVWEPELSRLIDSLVEPDGIFVDIGAHVGYHTIRVLSMLGTSGAVVAVEPSEPVRRLLEHNVAVNLSPQIAERLVVVEGAAWDQAADLLAEPALTGGITVRPNPGQPVHAGAAPAQNQVPAGSAQFVGAPVLEPMDDSNPVELGGSVRGVRLDKELEATQSLSGMRLSVVKVDAPGREHRALGGLVRLLRRDRPHVLCAFSPSAISDLGDDPITVLREFRTWGYDLVPMDQQRVVSPEEVLEASGGSRSSTLWLRPRGKGV</sequence>
<dbReference type="OrthoDB" id="5679686at2"/>
<dbReference type="InterPro" id="IPR029063">
    <property type="entry name" value="SAM-dependent_MTases_sf"/>
</dbReference>
<evidence type="ECO:0000313" key="4">
    <source>
        <dbReference type="EMBL" id="REH42086.1"/>
    </source>
</evidence>
<dbReference type="SUPFAM" id="SSF53335">
    <property type="entry name" value="S-adenosyl-L-methionine-dependent methyltransferases"/>
    <property type="match status" value="1"/>
</dbReference>
<feature type="domain" description="Methyltransferase FkbM" evidence="3">
    <location>
        <begin position="1035"/>
        <end position="1237"/>
    </location>
</feature>
<evidence type="ECO:0000256" key="1">
    <source>
        <dbReference type="SAM" id="Coils"/>
    </source>
</evidence>
<dbReference type="GO" id="GO:0008168">
    <property type="term" value="F:methyltransferase activity"/>
    <property type="evidence" value="ECO:0007669"/>
    <property type="project" value="UniProtKB-KW"/>
</dbReference>